<dbReference type="EMBL" id="UOFL01000033">
    <property type="protein sequence ID" value="VAW71890.1"/>
    <property type="molecule type" value="Genomic_DNA"/>
</dbReference>
<proteinExistence type="predicted"/>
<evidence type="ECO:0008006" key="2">
    <source>
        <dbReference type="Google" id="ProtNLM"/>
    </source>
</evidence>
<protein>
    <recommendedName>
        <fullName evidence="2">DUF2971 domain-containing protein</fullName>
    </recommendedName>
</protein>
<sequence>MSEPRLYRYTDLPSLIHLLSNRQLTLLDPMLWDDKNDSSYITLYREKCKLKSVLALCFARSAETYHHWKVFAPGSSGVRIEFDEEALRRAVLGIKGLQFTDVEYLTINSLRRKQLTKQQLPFLKRYPFKPEKECRLFWESGTEIQTYLAVPIELSSIIRITLSPWLHPTLVDGVKSSIKRIDGCENVKVYHSTLISNVDWLKHGEAAR</sequence>
<gene>
    <name evidence="1" type="ORF">MNBD_GAMMA12-1820</name>
</gene>
<accession>A0A3B0Y4X0</accession>
<dbReference type="AlphaFoldDB" id="A0A3B0Y4X0"/>
<evidence type="ECO:0000313" key="1">
    <source>
        <dbReference type="EMBL" id="VAW71890.1"/>
    </source>
</evidence>
<reference evidence="1" key="1">
    <citation type="submission" date="2018-06" db="EMBL/GenBank/DDBJ databases">
        <authorList>
            <person name="Zhirakovskaya E."/>
        </authorList>
    </citation>
    <scope>NUCLEOTIDE SEQUENCE</scope>
</reference>
<name>A0A3B0Y4X0_9ZZZZ</name>
<organism evidence="1">
    <name type="scientific">hydrothermal vent metagenome</name>
    <dbReference type="NCBI Taxonomy" id="652676"/>
    <lineage>
        <taxon>unclassified sequences</taxon>
        <taxon>metagenomes</taxon>
        <taxon>ecological metagenomes</taxon>
    </lineage>
</organism>